<evidence type="ECO:0000313" key="5">
    <source>
        <dbReference type="Proteomes" id="UP000321440"/>
    </source>
</evidence>
<evidence type="ECO:0000256" key="2">
    <source>
        <dbReference type="SAM" id="Coils"/>
    </source>
</evidence>
<dbReference type="GO" id="GO:0046872">
    <property type="term" value="F:metal ion binding"/>
    <property type="evidence" value="ECO:0007669"/>
    <property type="project" value="InterPro"/>
</dbReference>
<accession>A0A511VZG3</accession>
<comment type="caution">
    <text evidence="4">The sequence shown here is derived from an EMBL/GenBank/DDBJ whole genome shotgun (WGS) entry which is preliminary data.</text>
</comment>
<dbReference type="SUPFAM" id="SSF56059">
    <property type="entry name" value="Glutathione synthetase ATP-binding domain-like"/>
    <property type="match status" value="1"/>
</dbReference>
<dbReference type="GO" id="GO:0005524">
    <property type="term" value="F:ATP binding"/>
    <property type="evidence" value="ECO:0007669"/>
    <property type="project" value="UniProtKB-UniRule"/>
</dbReference>
<organism evidence="4 5">
    <name type="scientific">Alkalibacillus haloalkaliphilus</name>
    <dbReference type="NCBI Taxonomy" id="94136"/>
    <lineage>
        <taxon>Bacteria</taxon>
        <taxon>Bacillati</taxon>
        <taxon>Bacillota</taxon>
        <taxon>Bacilli</taxon>
        <taxon>Bacillales</taxon>
        <taxon>Bacillaceae</taxon>
        <taxon>Alkalibacillus</taxon>
    </lineage>
</organism>
<evidence type="ECO:0000259" key="3">
    <source>
        <dbReference type="PROSITE" id="PS50975"/>
    </source>
</evidence>
<feature type="coiled-coil region" evidence="2">
    <location>
        <begin position="12"/>
        <end position="124"/>
    </location>
</feature>
<dbReference type="OrthoDB" id="9791827at2"/>
<dbReference type="InterPro" id="IPR011761">
    <property type="entry name" value="ATP-grasp"/>
</dbReference>
<evidence type="ECO:0000256" key="1">
    <source>
        <dbReference type="PROSITE-ProRule" id="PRU00409"/>
    </source>
</evidence>
<dbReference type="Pfam" id="PF14305">
    <property type="entry name" value="ATPgrasp_TupA"/>
    <property type="match status" value="1"/>
</dbReference>
<dbReference type="AlphaFoldDB" id="A0A511VZG3"/>
<proteinExistence type="predicted"/>
<gene>
    <name evidence="4" type="ORF">AHA02nite_00050</name>
</gene>
<evidence type="ECO:0000313" key="4">
    <source>
        <dbReference type="EMBL" id="GEN44229.1"/>
    </source>
</evidence>
<dbReference type="RefSeq" id="WP_146813155.1">
    <property type="nucleotide sequence ID" value="NZ_BJYA01000001.1"/>
</dbReference>
<dbReference type="EMBL" id="BJYA01000001">
    <property type="protein sequence ID" value="GEN44229.1"/>
    <property type="molecule type" value="Genomic_DNA"/>
</dbReference>
<keyword evidence="2" id="KW-0175">Coiled coil</keyword>
<reference evidence="4 5" key="1">
    <citation type="submission" date="2019-07" db="EMBL/GenBank/DDBJ databases">
        <title>Whole genome shotgun sequence of Alkalibacillus haloalkaliphilus NBRC 103110.</title>
        <authorList>
            <person name="Hosoyama A."/>
            <person name="Uohara A."/>
            <person name="Ohji S."/>
            <person name="Ichikawa N."/>
        </authorList>
    </citation>
    <scope>NUCLEOTIDE SEQUENCE [LARGE SCALE GENOMIC DNA]</scope>
    <source>
        <strain evidence="4 5">NBRC 103110</strain>
    </source>
</reference>
<dbReference type="Proteomes" id="UP000321440">
    <property type="component" value="Unassembled WGS sequence"/>
</dbReference>
<protein>
    <recommendedName>
        <fullName evidence="3">ATP-grasp domain-containing protein</fullName>
    </recommendedName>
</protein>
<feature type="domain" description="ATP-grasp" evidence="3">
    <location>
        <begin position="204"/>
        <end position="419"/>
    </location>
</feature>
<sequence length="446" mass="52486">MSPDPIKDQMELKKLKNENKQLEKDINQIEKSRWYKIAKVLAWPSKLFKPSKEIAAYKEAYKQALEENEALRQEVAQLQIEHPEVDQALNYKELKQTGQTLALTENLLEQKQKIDNQYNEAMNKLARSYHNEQKPFRRELYQTMIDHLNVEEIPEYIIRYGNLDRNVDLSKMSSFTALLNLQASRSQQQQNPIEKQLDDKMAAYNLADMLRLNRPWTSPVYIGFETVPEQYPTVIKPTEGAGSRGVYLAMEPNQIINIKTGELLNNWQQLSQSISEDLSKGHVLKDEWYMEELVEENGKSTTDYKFYTFYGEVALILEITRVPEVKYCWWSKDGKRVSLAKYDDRLYKGKGVSQEIIDQVETISQEIPLPFMRIDFMKSEEDYIFNEFTPYPGNYDEFDRETDQKLGQYYLNAETRIKADLLKGKEYNIFHQWNYELATSEEDQDG</sequence>
<dbReference type="InterPro" id="IPR029465">
    <property type="entry name" value="ATPgrasp_TupA"/>
</dbReference>
<name>A0A511VZG3_9BACI</name>
<keyword evidence="5" id="KW-1185">Reference proteome</keyword>
<keyword evidence="1" id="KW-0547">Nucleotide-binding</keyword>
<keyword evidence="1" id="KW-0067">ATP-binding</keyword>
<dbReference type="PROSITE" id="PS50975">
    <property type="entry name" value="ATP_GRASP"/>
    <property type="match status" value="1"/>
</dbReference>